<dbReference type="NCBIfam" id="TIGR03696">
    <property type="entry name" value="Rhs_assc_core"/>
    <property type="match status" value="1"/>
</dbReference>
<evidence type="ECO:0000313" key="2">
    <source>
        <dbReference type="EMBL" id="AHC15310.1"/>
    </source>
</evidence>
<dbReference type="EMBL" id="CP006939">
    <property type="protein sequence ID" value="AHC15310.1"/>
    <property type="molecule type" value="Genomic_DNA"/>
</dbReference>
<organism evidence="2 3">
    <name type="scientific">Salinispira pacifica</name>
    <dbReference type="NCBI Taxonomy" id="1307761"/>
    <lineage>
        <taxon>Bacteria</taxon>
        <taxon>Pseudomonadati</taxon>
        <taxon>Spirochaetota</taxon>
        <taxon>Spirochaetia</taxon>
        <taxon>Spirochaetales</taxon>
        <taxon>Spirochaetaceae</taxon>
        <taxon>Salinispira</taxon>
    </lineage>
</organism>
<feature type="region of interest" description="Disordered" evidence="1">
    <location>
        <begin position="1"/>
        <end position="25"/>
    </location>
</feature>
<dbReference type="STRING" id="1307761.L21SP2_1939"/>
<protein>
    <submittedName>
        <fullName evidence="2">YD repeat protein</fullName>
    </submittedName>
</protein>
<evidence type="ECO:0000256" key="1">
    <source>
        <dbReference type="SAM" id="MobiDB-lite"/>
    </source>
</evidence>
<gene>
    <name evidence="2" type="ORF">L21SP2_1939</name>
</gene>
<keyword evidence="3" id="KW-1185">Reference proteome</keyword>
<accession>V5WI56</accession>
<dbReference type="PATRIC" id="fig|1307761.3.peg.1932"/>
<dbReference type="KEGG" id="slr:L21SP2_1939"/>
<evidence type="ECO:0000313" key="3">
    <source>
        <dbReference type="Proteomes" id="UP000018680"/>
    </source>
</evidence>
<dbReference type="AlphaFoldDB" id="V5WI56"/>
<proteinExistence type="predicted"/>
<reference evidence="2 3" key="1">
    <citation type="journal article" date="2015" name="Stand. Genomic Sci.">
        <title>Complete genome sequence and description of Salinispira pacifica gen. nov., sp. nov., a novel spirochaete isolated form a hypersaline microbial mat.</title>
        <authorList>
            <person name="Ben Hania W."/>
            <person name="Joseph M."/>
            <person name="Schumann P."/>
            <person name="Bunk B."/>
            <person name="Fiebig A."/>
            <person name="Sproer C."/>
            <person name="Klenk H.P."/>
            <person name="Fardeau M.L."/>
            <person name="Spring S."/>
        </authorList>
    </citation>
    <scope>NUCLEOTIDE SEQUENCE [LARGE SCALE GENOMIC DNA]</scope>
    <source>
        <strain evidence="2 3">L21-RPul-D2</strain>
    </source>
</reference>
<dbReference type="InterPro" id="IPR022385">
    <property type="entry name" value="Rhs_assc_core"/>
</dbReference>
<dbReference type="HOGENOM" id="CLU_1146544_0_0_12"/>
<dbReference type="Proteomes" id="UP000018680">
    <property type="component" value="Chromosome"/>
</dbReference>
<dbReference type="Gene3D" id="2.180.10.10">
    <property type="entry name" value="RHS repeat-associated core"/>
    <property type="match status" value="1"/>
</dbReference>
<sequence length="242" mass="26068">MDPRTSRWISSDPAGAMLASPMGSDGKPRQNFSIIESLNHYSYVSNNPVKYVDPTGFKLMPVNTGLLMSSASANSTLGGSEELISNVGCVLTAYTRIASAIAGNEISLERANSVAIKLGLFSGENQNLLSVAAGAELISALTGKEIGYGSYVGPEQTLQINANYLSEMDRENYVTGRLNTESADGSQEYGHTVNITESLDVGDYIMGIDQQPIDDTSPTNREAVGAERDEELIRVDYFYVQE</sequence>
<name>V5WI56_9SPIO</name>